<dbReference type="GO" id="GO:0019216">
    <property type="term" value="P:regulation of lipid metabolic process"/>
    <property type="evidence" value="ECO:0007669"/>
    <property type="project" value="InterPro"/>
</dbReference>
<protein>
    <submittedName>
        <fullName evidence="1">Uncharacterized protein</fullName>
    </submittedName>
</protein>
<dbReference type="InterPro" id="IPR026614">
    <property type="entry name" value="ANGPTL8"/>
</dbReference>
<reference evidence="1" key="3">
    <citation type="submission" date="2025-09" db="UniProtKB">
        <authorList>
            <consortium name="Ensembl"/>
        </authorList>
    </citation>
    <scope>IDENTIFICATION</scope>
</reference>
<dbReference type="EMBL" id="AHAT01007662">
    <property type="status" value="NOT_ANNOTATED_CDS"/>
    <property type="molecule type" value="Genomic_DNA"/>
</dbReference>
<evidence type="ECO:0000313" key="1">
    <source>
        <dbReference type="Ensembl" id="ENSLOCP00000009263.1"/>
    </source>
</evidence>
<dbReference type="eggNOG" id="ENOG502SF52">
    <property type="taxonomic scope" value="Eukaryota"/>
</dbReference>
<dbReference type="OMA" id="SHIVWAL"/>
<dbReference type="Ensembl" id="ENSLOCT00000009274.1">
    <property type="protein sequence ID" value="ENSLOCP00000009263.1"/>
    <property type="gene ID" value="ENSLOCG00000007635.1"/>
</dbReference>
<dbReference type="AlphaFoldDB" id="W5MLK4"/>
<proteinExistence type="predicted"/>
<name>W5MLK4_LEPOC</name>
<dbReference type="Proteomes" id="UP000018468">
    <property type="component" value="Linkage group LG6"/>
</dbReference>
<dbReference type="HOGENOM" id="CLU_1351657_0_0_1"/>
<sequence length="203" mass="23103">MLCGVLLATWGPGLPVPTQDLLDDGQPPGKHQRVASVDDVNVLMYGVLQFSQALHEMYHSTNDKFARISHRLDSKEEKLGLLGREMVDAKTAEEQVKTAVRQLQVEDAELQRQARGIKKLFEKVLEHQESLQKQVSSAEKSVSTMEKSSVQVQISVLKELSERHYKVLRTLAVLVQRQRQQVEEQSRQLMQLQRLVQYSSATE</sequence>
<dbReference type="Bgee" id="ENSLOCG00000007635">
    <property type="expression patterns" value="Expressed in liver and 1 other cell type or tissue"/>
</dbReference>
<dbReference type="GeneTree" id="ENSGT00740000117177"/>
<reference evidence="2" key="1">
    <citation type="submission" date="2011-12" db="EMBL/GenBank/DDBJ databases">
        <title>The Draft Genome of Lepisosteus oculatus.</title>
        <authorList>
            <consortium name="The Broad Institute Genome Assembly &amp; Analysis Group"/>
            <consortium name="Computational R&amp;D Group"/>
            <consortium name="and Sequencing Platform"/>
            <person name="Di Palma F."/>
            <person name="Alfoldi J."/>
            <person name="Johnson J."/>
            <person name="Berlin A."/>
            <person name="Gnerre S."/>
            <person name="Jaffe D."/>
            <person name="MacCallum I."/>
            <person name="Young S."/>
            <person name="Walker B.J."/>
            <person name="Lander E.S."/>
            <person name="Lindblad-Toh K."/>
        </authorList>
    </citation>
    <scope>NUCLEOTIDE SEQUENCE [LARGE SCALE GENOMIC DNA]</scope>
</reference>
<dbReference type="InParanoid" id="W5MLK4"/>
<keyword evidence="2" id="KW-1185">Reference proteome</keyword>
<dbReference type="PANTHER" id="PTHR21463:SF0">
    <property type="entry name" value="ANGIOPOIETIN-LIKE PROTEIN 8"/>
    <property type="match status" value="1"/>
</dbReference>
<dbReference type="PANTHER" id="PTHR21463">
    <property type="entry name" value="ANGIOPOIETIN-LIKE PROTEIN 8"/>
    <property type="match status" value="1"/>
</dbReference>
<evidence type="ECO:0000313" key="2">
    <source>
        <dbReference type="Proteomes" id="UP000018468"/>
    </source>
</evidence>
<organism evidence="1 2">
    <name type="scientific">Lepisosteus oculatus</name>
    <name type="common">Spotted gar</name>
    <dbReference type="NCBI Taxonomy" id="7918"/>
    <lineage>
        <taxon>Eukaryota</taxon>
        <taxon>Metazoa</taxon>
        <taxon>Chordata</taxon>
        <taxon>Craniata</taxon>
        <taxon>Vertebrata</taxon>
        <taxon>Euteleostomi</taxon>
        <taxon>Actinopterygii</taxon>
        <taxon>Neopterygii</taxon>
        <taxon>Holostei</taxon>
        <taxon>Semionotiformes</taxon>
        <taxon>Lepisosteidae</taxon>
        <taxon>Lepisosteus</taxon>
    </lineage>
</organism>
<reference evidence="1" key="2">
    <citation type="submission" date="2025-08" db="UniProtKB">
        <authorList>
            <consortium name="Ensembl"/>
        </authorList>
    </citation>
    <scope>IDENTIFICATION</scope>
</reference>
<dbReference type="GO" id="GO:0070328">
    <property type="term" value="P:triglyceride homeostasis"/>
    <property type="evidence" value="ECO:0007669"/>
    <property type="project" value="InterPro"/>
</dbReference>
<dbReference type="STRING" id="7918.ENSLOCP00000009263"/>
<accession>W5MLK4</accession>